<dbReference type="PANTHER" id="PTHR48080">
    <property type="entry name" value="D-GALACTONATE DEHYDRATASE-RELATED"/>
    <property type="match status" value="1"/>
</dbReference>
<dbReference type="AlphaFoldDB" id="A0A1I7H7J4"/>
<comment type="similarity">
    <text evidence="1">Belongs to the mandelate racemase/muconate lactonizing enzyme family.</text>
</comment>
<evidence type="ECO:0000313" key="5">
    <source>
        <dbReference type="Proteomes" id="UP000182491"/>
    </source>
</evidence>
<reference evidence="5" key="1">
    <citation type="submission" date="2016-10" db="EMBL/GenBank/DDBJ databases">
        <authorList>
            <person name="Varghese N."/>
        </authorList>
    </citation>
    <scope>NUCLEOTIDE SEQUENCE [LARGE SCALE GENOMIC DNA]</scope>
    <source>
        <strain evidence="5">DSM 18820</strain>
    </source>
</reference>
<keyword evidence="5" id="KW-1185">Reference proteome</keyword>
<protein>
    <submittedName>
        <fullName evidence="4">Enolase C-terminal domain-like</fullName>
    </submittedName>
</protein>
<sequence length="328" mass="36827">MLIWRIEALDLKLQYSRSAAQAAGNGKINFLVQVSDGTYSGFGEAALALRYGETPELLLKQYKVLLLAGLPQLQSMDELLQLLVQHPPVNALRFAIESAYLHYFCQHKAIPVYQLLGQSLPQAQATGFTLPALEPWQVREFVQHHDLDRFQHLKVRVSPEAGMPLVHELLQVTDLPLVLDGHESWQNPDALLVFLESLDRRRVLFVEQPMPAAKVAAYAHLKNETPIPLIAEESLTDEADFDMLRTQFHGISIRLMKAGGYLNTVRLLQQAKNNGLLTVLNSVVETSLSTWSALQLSNAFDFVDLSGFLALEQDPFGLVKEREGFLYL</sequence>
<dbReference type="GO" id="GO:0046872">
    <property type="term" value="F:metal ion binding"/>
    <property type="evidence" value="ECO:0007669"/>
    <property type="project" value="UniProtKB-KW"/>
</dbReference>
<dbReference type="Gene3D" id="3.30.390.10">
    <property type="entry name" value="Enolase-like, N-terminal domain"/>
    <property type="match status" value="1"/>
</dbReference>
<dbReference type="STRING" id="388950.GCA_001611675_00678"/>
<dbReference type="GO" id="GO:0016854">
    <property type="term" value="F:racemase and epimerase activity"/>
    <property type="evidence" value="ECO:0007669"/>
    <property type="project" value="UniProtKB-ARBA"/>
</dbReference>
<evidence type="ECO:0000256" key="1">
    <source>
        <dbReference type="ARBA" id="ARBA00008031"/>
    </source>
</evidence>
<dbReference type="InterPro" id="IPR034593">
    <property type="entry name" value="DgoD-like"/>
</dbReference>
<evidence type="ECO:0000256" key="2">
    <source>
        <dbReference type="ARBA" id="ARBA00022723"/>
    </source>
</evidence>
<dbReference type="RefSeq" id="WP_068836864.1">
    <property type="nucleotide sequence ID" value="NZ_BMXC01000001.1"/>
</dbReference>
<gene>
    <name evidence="4" type="ORF">SAMN04487941_1580</name>
</gene>
<organism evidence="4 5">
    <name type="scientific">Pontibacter akesuensis</name>
    <dbReference type="NCBI Taxonomy" id="388950"/>
    <lineage>
        <taxon>Bacteria</taxon>
        <taxon>Pseudomonadati</taxon>
        <taxon>Bacteroidota</taxon>
        <taxon>Cytophagia</taxon>
        <taxon>Cytophagales</taxon>
        <taxon>Hymenobacteraceae</taxon>
        <taxon>Pontibacter</taxon>
    </lineage>
</organism>
<dbReference type="Gene3D" id="3.20.20.120">
    <property type="entry name" value="Enolase-like C-terminal domain"/>
    <property type="match status" value="1"/>
</dbReference>
<evidence type="ECO:0000313" key="4">
    <source>
        <dbReference type="EMBL" id="SFU56642.1"/>
    </source>
</evidence>
<name>A0A1I7H7J4_9BACT</name>
<dbReference type="EMBL" id="FPCA01000001">
    <property type="protein sequence ID" value="SFU56642.1"/>
    <property type="molecule type" value="Genomic_DNA"/>
</dbReference>
<dbReference type="InterPro" id="IPR036849">
    <property type="entry name" value="Enolase-like_C_sf"/>
</dbReference>
<feature type="domain" description="Mandelate racemase/muconate lactonizing enzyme C-terminal" evidence="3">
    <location>
        <begin position="135"/>
        <end position="228"/>
    </location>
</feature>
<dbReference type="SUPFAM" id="SSF54826">
    <property type="entry name" value="Enolase N-terminal domain-like"/>
    <property type="match status" value="1"/>
</dbReference>
<dbReference type="InterPro" id="IPR029017">
    <property type="entry name" value="Enolase-like_N"/>
</dbReference>
<dbReference type="Pfam" id="PF13378">
    <property type="entry name" value="MR_MLE_C"/>
    <property type="match status" value="1"/>
</dbReference>
<dbReference type="InterPro" id="IPR013342">
    <property type="entry name" value="Mandelate_racemase_C"/>
</dbReference>
<keyword evidence="2" id="KW-0479">Metal-binding</keyword>
<dbReference type="InterPro" id="IPR029065">
    <property type="entry name" value="Enolase_C-like"/>
</dbReference>
<proteinExistence type="inferred from homology"/>
<accession>A0A1I7H7J4</accession>
<dbReference type="PANTHER" id="PTHR48080:SF3">
    <property type="entry name" value="ENOLASE SUPERFAMILY MEMBER DDB_G0284701"/>
    <property type="match status" value="1"/>
</dbReference>
<dbReference type="SMART" id="SM00922">
    <property type="entry name" value="MR_MLE"/>
    <property type="match status" value="1"/>
</dbReference>
<evidence type="ECO:0000259" key="3">
    <source>
        <dbReference type="SMART" id="SM00922"/>
    </source>
</evidence>
<dbReference type="SUPFAM" id="SSF51604">
    <property type="entry name" value="Enolase C-terminal domain-like"/>
    <property type="match status" value="1"/>
</dbReference>
<dbReference type="Proteomes" id="UP000182491">
    <property type="component" value="Unassembled WGS sequence"/>
</dbReference>
<dbReference type="OrthoDB" id="9775391at2"/>